<sequence length="381" mass="43696">MIPEDIINILTDNQDLVANEIDIIDKSITRISDALKTASNIILQKLTTEADSENINEELEKKYLRQSQMIRKYAKGLYEIAIFSSPTEEESGIIEGNFKTEFTKNIPMSQTVYVIANQTCPECRKLLSFKKIIYKTSSNGFIHQSSINGYECKKCKAIFIPDTIKENLANSSLDINTKYYNRISTHEIIVLNTLKSCSKKDHKLESVDATIMTVTPNGSICPETLHVSYCRNCDKYIAILSEYNKLKGIPICEVVDMTKEKNQKKQDNSKYDQTLYDKTGSKLTNHGYNVNITDNLTKEQRQTILGIQLCAGMSKAEILSFIETNIHSGEMRKTSQRNWDNAVSKWKEDMEFVKSFDDKQFIQKIDVDKVILKYTRHRNPK</sequence>
<proteinExistence type="predicted"/>
<name>A0A8S5SV42_9CAUD</name>
<reference evidence="1" key="1">
    <citation type="journal article" date="2021" name="Proc. Natl. Acad. Sci. U.S.A.">
        <title>A Catalog of Tens of Thousands of Viruses from Human Metagenomes Reveals Hidden Associations with Chronic Diseases.</title>
        <authorList>
            <person name="Tisza M.J."/>
            <person name="Buck C.B."/>
        </authorList>
    </citation>
    <scope>NUCLEOTIDE SEQUENCE</scope>
    <source>
        <strain evidence="1">CtqPo10</strain>
    </source>
</reference>
<organism evidence="1">
    <name type="scientific">Siphoviridae sp. ctqPo10</name>
    <dbReference type="NCBI Taxonomy" id="2827948"/>
    <lineage>
        <taxon>Viruses</taxon>
        <taxon>Duplodnaviria</taxon>
        <taxon>Heunggongvirae</taxon>
        <taxon>Uroviricota</taxon>
        <taxon>Caudoviricetes</taxon>
    </lineage>
</organism>
<dbReference type="EMBL" id="BK032682">
    <property type="protein sequence ID" value="DAF54917.1"/>
    <property type="molecule type" value="Genomic_DNA"/>
</dbReference>
<accession>A0A8S5SV42</accession>
<protein>
    <submittedName>
        <fullName evidence="1">HTH-type transcriptional regulator</fullName>
    </submittedName>
</protein>
<evidence type="ECO:0000313" key="1">
    <source>
        <dbReference type="EMBL" id="DAF54917.1"/>
    </source>
</evidence>